<keyword evidence="2" id="KW-1185">Reference proteome</keyword>
<name>A0A9N9JVC2_9GLOM</name>
<sequence>SNIVELKPANNNEETSINRRKCRICSLEGHNVRTCPNSIESDISKMMESASDTEESNINKRKC</sequence>
<gene>
    <name evidence="1" type="ORF">DERYTH_LOCUS22679</name>
</gene>
<feature type="non-terminal residue" evidence="1">
    <location>
        <position position="1"/>
    </location>
</feature>
<protein>
    <submittedName>
        <fullName evidence="1">657_t:CDS:1</fullName>
    </submittedName>
</protein>
<evidence type="ECO:0000313" key="2">
    <source>
        <dbReference type="Proteomes" id="UP000789405"/>
    </source>
</evidence>
<organism evidence="1 2">
    <name type="scientific">Dentiscutata erythropus</name>
    <dbReference type="NCBI Taxonomy" id="1348616"/>
    <lineage>
        <taxon>Eukaryota</taxon>
        <taxon>Fungi</taxon>
        <taxon>Fungi incertae sedis</taxon>
        <taxon>Mucoromycota</taxon>
        <taxon>Glomeromycotina</taxon>
        <taxon>Glomeromycetes</taxon>
        <taxon>Diversisporales</taxon>
        <taxon>Gigasporaceae</taxon>
        <taxon>Dentiscutata</taxon>
    </lineage>
</organism>
<dbReference type="InterPro" id="IPR036875">
    <property type="entry name" value="Znf_CCHC_sf"/>
</dbReference>
<dbReference type="OrthoDB" id="2416539at2759"/>
<dbReference type="GO" id="GO:0008270">
    <property type="term" value="F:zinc ion binding"/>
    <property type="evidence" value="ECO:0007669"/>
    <property type="project" value="InterPro"/>
</dbReference>
<proteinExistence type="predicted"/>
<comment type="caution">
    <text evidence="1">The sequence shown here is derived from an EMBL/GenBank/DDBJ whole genome shotgun (WGS) entry which is preliminary data.</text>
</comment>
<dbReference type="SUPFAM" id="SSF57756">
    <property type="entry name" value="Retrovirus zinc finger-like domains"/>
    <property type="match status" value="1"/>
</dbReference>
<feature type="non-terminal residue" evidence="1">
    <location>
        <position position="63"/>
    </location>
</feature>
<dbReference type="GO" id="GO:0003676">
    <property type="term" value="F:nucleic acid binding"/>
    <property type="evidence" value="ECO:0007669"/>
    <property type="project" value="InterPro"/>
</dbReference>
<accession>A0A9N9JVC2</accession>
<dbReference type="Proteomes" id="UP000789405">
    <property type="component" value="Unassembled WGS sequence"/>
</dbReference>
<evidence type="ECO:0000313" key="1">
    <source>
        <dbReference type="EMBL" id="CAG8797448.1"/>
    </source>
</evidence>
<dbReference type="EMBL" id="CAJVPY010032151">
    <property type="protein sequence ID" value="CAG8797448.1"/>
    <property type="molecule type" value="Genomic_DNA"/>
</dbReference>
<dbReference type="AlphaFoldDB" id="A0A9N9JVC2"/>
<reference evidence="1" key="1">
    <citation type="submission" date="2021-06" db="EMBL/GenBank/DDBJ databases">
        <authorList>
            <person name="Kallberg Y."/>
            <person name="Tangrot J."/>
            <person name="Rosling A."/>
        </authorList>
    </citation>
    <scope>NUCLEOTIDE SEQUENCE</scope>
    <source>
        <strain evidence="1">MA453B</strain>
    </source>
</reference>